<organism evidence="1 2">
    <name type="scientific">Parasitella parasitica</name>
    <dbReference type="NCBI Taxonomy" id="35722"/>
    <lineage>
        <taxon>Eukaryota</taxon>
        <taxon>Fungi</taxon>
        <taxon>Fungi incertae sedis</taxon>
        <taxon>Mucoromycota</taxon>
        <taxon>Mucoromycotina</taxon>
        <taxon>Mucoromycetes</taxon>
        <taxon>Mucorales</taxon>
        <taxon>Mucorineae</taxon>
        <taxon>Mucoraceae</taxon>
        <taxon>Parasitella</taxon>
    </lineage>
</organism>
<gene>
    <name evidence="1" type="primary">PARPA_01502.1 scaffold 1359</name>
</gene>
<dbReference type="AlphaFoldDB" id="A0A0B7MYK2"/>
<evidence type="ECO:0000313" key="2">
    <source>
        <dbReference type="Proteomes" id="UP000054107"/>
    </source>
</evidence>
<protein>
    <submittedName>
        <fullName evidence="1">Uncharacterized protein</fullName>
    </submittedName>
</protein>
<dbReference type="Proteomes" id="UP000054107">
    <property type="component" value="Unassembled WGS sequence"/>
</dbReference>
<name>A0A0B7MYK2_9FUNG</name>
<dbReference type="EMBL" id="LN719426">
    <property type="protein sequence ID" value="CEP08193.1"/>
    <property type="molecule type" value="Genomic_DNA"/>
</dbReference>
<proteinExistence type="predicted"/>
<evidence type="ECO:0000313" key="1">
    <source>
        <dbReference type="EMBL" id="CEP08193.1"/>
    </source>
</evidence>
<accession>A0A0B7MYK2</accession>
<dbReference type="OrthoDB" id="2281003at2759"/>
<keyword evidence="2" id="KW-1185">Reference proteome</keyword>
<sequence>MALFVPVIIGLPIGYFTWAKVFDAVDDSVYQLTQKPSDTNQGNKKATLIAKQLTQVYSLDGSSKISAKCPNSKVAGSLGALVSVGLLSKVAFTPQTRHRLFFAKAPPNSNIRIETLKMGIELLIRSGIVFYGGASGGAVAGRLAASLS</sequence>
<reference evidence="1 2" key="1">
    <citation type="submission" date="2014-09" db="EMBL/GenBank/DDBJ databases">
        <authorList>
            <person name="Ellenberger Sabrina"/>
        </authorList>
    </citation>
    <scope>NUCLEOTIDE SEQUENCE [LARGE SCALE GENOMIC DNA]</scope>
    <source>
        <strain evidence="1 2">CBS 412.66</strain>
    </source>
</reference>